<feature type="non-terminal residue" evidence="2">
    <location>
        <position position="58"/>
    </location>
</feature>
<evidence type="ECO:0000313" key="2">
    <source>
        <dbReference type="EMBL" id="KAH9291238.1"/>
    </source>
</evidence>
<dbReference type="EMBL" id="JAHRHJ020003754">
    <property type="protein sequence ID" value="KAH9291238.1"/>
    <property type="molecule type" value="Genomic_DNA"/>
</dbReference>
<accession>A0AA38C254</accession>
<organism evidence="2 3">
    <name type="scientific">Taxus chinensis</name>
    <name type="common">Chinese yew</name>
    <name type="synonym">Taxus wallichiana var. chinensis</name>
    <dbReference type="NCBI Taxonomy" id="29808"/>
    <lineage>
        <taxon>Eukaryota</taxon>
        <taxon>Viridiplantae</taxon>
        <taxon>Streptophyta</taxon>
        <taxon>Embryophyta</taxon>
        <taxon>Tracheophyta</taxon>
        <taxon>Spermatophyta</taxon>
        <taxon>Pinopsida</taxon>
        <taxon>Pinidae</taxon>
        <taxon>Conifers II</taxon>
        <taxon>Cupressales</taxon>
        <taxon>Taxaceae</taxon>
        <taxon>Taxus</taxon>
    </lineage>
</organism>
<dbReference type="Proteomes" id="UP000824469">
    <property type="component" value="Unassembled WGS sequence"/>
</dbReference>
<name>A0AA38C254_TAXCH</name>
<protein>
    <submittedName>
        <fullName evidence="2">Uncharacterized protein</fullName>
    </submittedName>
</protein>
<evidence type="ECO:0000313" key="3">
    <source>
        <dbReference type="Proteomes" id="UP000824469"/>
    </source>
</evidence>
<dbReference type="AlphaFoldDB" id="A0AA38C254"/>
<evidence type="ECO:0000256" key="1">
    <source>
        <dbReference type="SAM" id="MobiDB-lite"/>
    </source>
</evidence>
<proteinExistence type="predicted"/>
<reference evidence="2 3" key="1">
    <citation type="journal article" date="2021" name="Nat. Plants">
        <title>The Taxus genome provides insights into paclitaxel biosynthesis.</title>
        <authorList>
            <person name="Xiong X."/>
            <person name="Gou J."/>
            <person name="Liao Q."/>
            <person name="Li Y."/>
            <person name="Zhou Q."/>
            <person name="Bi G."/>
            <person name="Li C."/>
            <person name="Du R."/>
            <person name="Wang X."/>
            <person name="Sun T."/>
            <person name="Guo L."/>
            <person name="Liang H."/>
            <person name="Lu P."/>
            <person name="Wu Y."/>
            <person name="Zhang Z."/>
            <person name="Ro D.K."/>
            <person name="Shang Y."/>
            <person name="Huang S."/>
            <person name="Yan J."/>
        </authorList>
    </citation>
    <scope>NUCLEOTIDE SEQUENCE [LARGE SCALE GENOMIC DNA]</scope>
    <source>
        <strain evidence="2">Ta-2019</strain>
    </source>
</reference>
<feature type="region of interest" description="Disordered" evidence="1">
    <location>
        <begin position="24"/>
        <end position="58"/>
    </location>
</feature>
<comment type="caution">
    <text evidence="2">The sequence shown here is derived from an EMBL/GenBank/DDBJ whole genome shotgun (WGS) entry which is preliminary data.</text>
</comment>
<keyword evidence="3" id="KW-1185">Reference proteome</keyword>
<gene>
    <name evidence="2" type="ORF">KI387_043575</name>
</gene>
<sequence length="58" mass="6028">MRYYEDALAQHALDVPRYEARRGSAMATASEASEGGSTGRDRGGQRPLVVGASSSIGG</sequence>